<proteinExistence type="predicted"/>
<dbReference type="EMBL" id="AWSC01000082">
    <property type="protein sequence ID" value="ERH14222.1"/>
    <property type="molecule type" value="Genomic_DNA"/>
</dbReference>
<sequence>MHVFPAHAGMSRMGSALLWLARCFPRSRGDEPHFSKDLYDLEKFSPLTRG</sequence>
<dbReference type="AlphaFoldDB" id="U1R6U0"/>
<dbReference type="Proteomes" id="UP000016481">
    <property type="component" value="Unassembled WGS sequence"/>
</dbReference>
<name>U1R6U0_9ACTO</name>
<evidence type="ECO:0000313" key="2">
    <source>
        <dbReference type="Proteomes" id="UP000016481"/>
    </source>
</evidence>
<comment type="caution">
    <text evidence="1">The sequence shown here is derived from an EMBL/GenBank/DDBJ whole genome shotgun (WGS) entry which is preliminary data.</text>
</comment>
<evidence type="ECO:0000313" key="1">
    <source>
        <dbReference type="EMBL" id="ERH14222.1"/>
    </source>
</evidence>
<organism evidence="1 2">
    <name type="scientific">Actinomyces graevenitzii F0530</name>
    <dbReference type="NCBI Taxonomy" id="1321817"/>
    <lineage>
        <taxon>Bacteria</taxon>
        <taxon>Bacillati</taxon>
        <taxon>Actinomycetota</taxon>
        <taxon>Actinomycetes</taxon>
        <taxon>Actinomycetales</taxon>
        <taxon>Actinomycetaceae</taxon>
        <taxon>Actinomyces</taxon>
    </lineage>
</organism>
<dbReference type="AntiFam" id="ANF00057">
    <property type="entry name" value="Translation of E. coli type CRISPR repeat"/>
</dbReference>
<gene>
    <name evidence="1" type="ORF">HMPREF1978_01876</name>
</gene>
<protein>
    <submittedName>
        <fullName evidence="1">Uncharacterized protein</fullName>
    </submittedName>
</protein>
<dbReference type="HOGENOM" id="CLU_207303_2_0_11"/>
<reference evidence="1 2" key="1">
    <citation type="submission" date="2013-08" db="EMBL/GenBank/DDBJ databases">
        <authorList>
            <person name="Weinstock G."/>
            <person name="Sodergren E."/>
            <person name="Wylie T."/>
            <person name="Fulton L."/>
            <person name="Fulton R."/>
            <person name="Fronick C."/>
            <person name="O'Laughlin M."/>
            <person name="Godfrey J."/>
            <person name="Miner T."/>
            <person name="Herter B."/>
            <person name="Appelbaum E."/>
            <person name="Cordes M."/>
            <person name="Lek S."/>
            <person name="Wollam A."/>
            <person name="Pepin K.H."/>
            <person name="Palsikar V.B."/>
            <person name="Mitreva M."/>
            <person name="Wilson R.K."/>
        </authorList>
    </citation>
    <scope>NUCLEOTIDE SEQUENCE [LARGE SCALE GENOMIC DNA]</scope>
    <source>
        <strain evidence="1 2">F0530</strain>
    </source>
</reference>
<accession>U1R6U0</accession>